<organism evidence="4 5">
    <name type="scientific">Streptomyces brasiliscabiei</name>
    <dbReference type="NCBI Taxonomy" id="2736302"/>
    <lineage>
        <taxon>Bacteria</taxon>
        <taxon>Bacillati</taxon>
        <taxon>Actinomycetota</taxon>
        <taxon>Actinomycetes</taxon>
        <taxon>Kitasatosporales</taxon>
        <taxon>Streptomycetaceae</taxon>
        <taxon>Streptomyces</taxon>
    </lineage>
</organism>
<keyword evidence="2" id="KW-0812">Transmembrane</keyword>
<evidence type="ECO:0000256" key="3">
    <source>
        <dbReference type="SAM" id="SignalP"/>
    </source>
</evidence>
<protein>
    <recommendedName>
        <fullName evidence="6">Gram-positive cocci surface proteins LPxTG domain-containing protein</fullName>
    </recommendedName>
</protein>
<feature type="region of interest" description="Disordered" evidence="1">
    <location>
        <begin position="21"/>
        <end position="104"/>
    </location>
</feature>
<evidence type="ECO:0000256" key="2">
    <source>
        <dbReference type="SAM" id="Phobius"/>
    </source>
</evidence>
<sequence>MTGVVLVAGLLVVLGAGAVPAGYAAEPDPATSWAGSRAGEGRERPGRPDTGPTEPEADDPFAPPEEPPSEPDGPDVPDGTVAPEPSQNAALPVPAAPPGTTTTTEEPVLRFLTLGSGLILTGLGLGLAFVGLRIRRY</sequence>
<accession>A0ABU8GFK6</accession>
<feature type="transmembrane region" description="Helical" evidence="2">
    <location>
        <begin position="111"/>
        <end position="132"/>
    </location>
</feature>
<keyword evidence="2" id="KW-1133">Transmembrane helix</keyword>
<proteinExistence type="predicted"/>
<dbReference type="RefSeq" id="WP_336539015.1">
    <property type="nucleotide sequence ID" value="NZ_JBBAYL010000014.1"/>
</dbReference>
<feature type="signal peptide" evidence="3">
    <location>
        <begin position="1"/>
        <end position="24"/>
    </location>
</feature>
<name>A0ABU8GFK6_9ACTN</name>
<evidence type="ECO:0008006" key="6">
    <source>
        <dbReference type="Google" id="ProtNLM"/>
    </source>
</evidence>
<keyword evidence="5" id="KW-1185">Reference proteome</keyword>
<keyword evidence="3" id="KW-0732">Signal</keyword>
<evidence type="ECO:0000313" key="5">
    <source>
        <dbReference type="Proteomes" id="UP001365781"/>
    </source>
</evidence>
<comment type="caution">
    <text evidence="4">The sequence shown here is derived from an EMBL/GenBank/DDBJ whole genome shotgun (WGS) entry which is preliminary data.</text>
</comment>
<evidence type="ECO:0000313" key="4">
    <source>
        <dbReference type="EMBL" id="MEI5611824.1"/>
    </source>
</evidence>
<keyword evidence="2" id="KW-0472">Membrane</keyword>
<dbReference type="EMBL" id="JBBAYM010000014">
    <property type="protein sequence ID" value="MEI5611824.1"/>
    <property type="molecule type" value="Genomic_DNA"/>
</dbReference>
<reference evidence="4 5" key="1">
    <citation type="submission" date="2024-03" db="EMBL/GenBank/DDBJ databases">
        <title>First Report of Pectobacterium brasiliscabiei causing potato scab in china.</title>
        <authorList>
            <person name="Handique U."/>
        </authorList>
    </citation>
    <scope>NUCLEOTIDE SEQUENCE [LARGE SCALE GENOMIC DNA]</scope>
    <source>
        <strain evidence="4 5">ZRIMU1503</strain>
    </source>
</reference>
<dbReference type="Proteomes" id="UP001365781">
    <property type="component" value="Unassembled WGS sequence"/>
</dbReference>
<feature type="chain" id="PRO_5046906460" description="Gram-positive cocci surface proteins LPxTG domain-containing protein" evidence="3">
    <location>
        <begin position="25"/>
        <end position="137"/>
    </location>
</feature>
<evidence type="ECO:0000256" key="1">
    <source>
        <dbReference type="SAM" id="MobiDB-lite"/>
    </source>
</evidence>
<feature type="compositionally biased region" description="Low complexity" evidence="1">
    <location>
        <begin position="89"/>
        <end position="104"/>
    </location>
</feature>
<gene>
    <name evidence="4" type="ORF">WB403_21940</name>
</gene>